<evidence type="ECO:0000313" key="1">
    <source>
        <dbReference type="EMBL" id="AUM61627.1"/>
    </source>
</evidence>
<gene>
    <name evidence="1" type="primary">Cap</name>
</gene>
<reference evidence="1" key="1">
    <citation type="submission" date="2017-01" db="EMBL/GenBank/DDBJ databases">
        <title>High-throughput sequencing uncovers low homogeneity in the biogeography of single-stranded DNA viruses.</title>
        <authorList>
            <person name="Pearson V.M."/>
            <person name="Rokyta D.R."/>
        </authorList>
    </citation>
    <scope>NUCLEOTIDE SEQUENCE</scope>
</reference>
<dbReference type="EMBL" id="KY487777">
    <property type="protein sequence ID" value="AUM61627.1"/>
    <property type="molecule type" value="Genomic_DNA"/>
</dbReference>
<accession>A0A2K9LS24</accession>
<dbReference type="Gene3D" id="2.60.120.20">
    <property type="match status" value="1"/>
</dbReference>
<dbReference type="GO" id="GO:0005198">
    <property type="term" value="F:structural molecule activity"/>
    <property type="evidence" value="ECO:0007669"/>
    <property type="project" value="InterPro"/>
</dbReference>
<name>A0A2K9LS24_9VIRU</name>
<protein>
    <submittedName>
        <fullName evidence="1">Capsid</fullName>
    </submittedName>
</protein>
<proteinExistence type="predicted"/>
<dbReference type="Pfam" id="PF00844">
    <property type="entry name" value="Gemini_coat"/>
    <property type="match status" value="1"/>
</dbReference>
<dbReference type="InterPro" id="IPR000263">
    <property type="entry name" value="GV_A/BR1_coat"/>
</dbReference>
<sequence length="272" mass="29259">MSFALGTSRNPAIIVARTPVSRAQFKTVAQVRADEAAAKSGRRQASYAANRLVAIPRGVPMYAVGHGQMGRGEVKFFDVNIALPSAGTFGLPMPSTPPTGSEPAVAFTGITEINCVPQGASSYNRIGTKILIKSIDFRCVFTMAGSAPTHNSFRYLIVYDRQPNGAFPAFSDILSTNISTAPTFFSGVNMANRSRFVILRDRVYSQDPDGTGDIVTVKEFIKTKLETQFRTNAGNIGDITTGALYLVAFALSCGSASFTSMASTSFRIRYFD</sequence>
<dbReference type="GO" id="GO:0019028">
    <property type="term" value="C:viral capsid"/>
    <property type="evidence" value="ECO:0007669"/>
    <property type="project" value="InterPro"/>
</dbReference>
<dbReference type="InterPro" id="IPR029053">
    <property type="entry name" value="Viral_coat"/>
</dbReference>
<organism evidence="1">
    <name type="scientific">uncultured virus</name>
    <dbReference type="NCBI Taxonomy" id="340016"/>
    <lineage>
        <taxon>Viruses</taxon>
        <taxon>environmental samples</taxon>
    </lineage>
</organism>